<evidence type="ECO:0000256" key="1">
    <source>
        <dbReference type="ARBA" id="ARBA00001561"/>
    </source>
</evidence>
<dbReference type="PANTHER" id="PTHR30404">
    <property type="entry name" value="N-ACETYLMURAMOYL-L-ALANINE AMIDASE"/>
    <property type="match status" value="1"/>
</dbReference>
<keyword evidence="3 5" id="KW-0378">Hydrolase</keyword>
<dbReference type="InterPro" id="IPR050695">
    <property type="entry name" value="N-acetylmuramoyl_amidase_3"/>
</dbReference>
<dbReference type="Proteomes" id="UP000553706">
    <property type="component" value="Unassembled WGS sequence"/>
</dbReference>
<dbReference type="CDD" id="cd02696">
    <property type="entry name" value="MurNAc-LAA"/>
    <property type="match status" value="1"/>
</dbReference>
<evidence type="ECO:0000256" key="2">
    <source>
        <dbReference type="ARBA" id="ARBA00011901"/>
    </source>
</evidence>
<name>A0A840VL52_9PROT</name>
<accession>A0A840VL52</accession>
<dbReference type="SMART" id="SM00646">
    <property type="entry name" value="Ami_3"/>
    <property type="match status" value="1"/>
</dbReference>
<proteinExistence type="predicted"/>
<evidence type="ECO:0000256" key="3">
    <source>
        <dbReference type="ARBA" id="ARBA00022801"/>
    </source>
</evidence>
<dbReference type="RefSeq" id="WP_183265317.1">
    <property type="nucleotide sequence ID" value="NZ_JACHFJ010000002.1"/>
</dbReference>
<reference evidence="5 6" key="1">
    <citation type="submission" date="2020-08" db="EMBL/GenBank/DDBJ databases">
        <title>Genomic Encyclopedia of Type Strains, Phase IV (KMG-IV): sequencing the most valuable type-strain genomes for metagenomic binning, comparative biology and taxonomic classification.</title>
        <authorList>
            <person name="Goeker M."/>
        </authorList>
    </citation>
    <scope>NUCLEOTIDE SEQUENCE [LARGE SCALE GENOMIC DNA]</scope>
    <source>
        <strain evidence="5 6">DSM 27026</strain>
    </source>
</reference>
<dbReference type="GO" id="GO:0030288">
    <property type="term" value="C:outer membrane-bounded periplasmic space"/>
    <property type="evidence" value="ECO:0007669"/>
    <property type="project" value="TreeGrafter"/>
</dbReference>
<dbReference type="InterPro" id="IPR002508">
    <property type="entry name" value="MurNAc-LAA_cat"/>
</dbReference>
<feature type="domain" description="MurNAc-LAA" evidence="4">
    <location>
        <begin position="88"/>
        <end position="241"/>
    </location>
</feature>
<comment type="catalytic activity">
    <reaction evidence="1">
        <text>Hydrolyzes the link between N-acetylmuramoyl residues and L-amino acid residues in certain cell-wall glycopeptides.</text>
        <dbReference type="EC" id="3.5.1.28"/>
    </reaction>
</comment>
<comment type="caution">
    <text evidence="5">The sequence shown here is derived from an EMBL/GenBank/DDBJ whole genome shotgun (WGS) entry which is preliminary data.</text>
</comment>
<gene>
    <name evidence="5" type="ORF">HNP71_000539</name>
</gene>
<evidence type="ECO:0000313" key="5">
    <source>
        <dbReference type="EMBL" id="MBB5372301.1"/>
    </source>
</evidence>
<dbReference type="PANTHER" id="PTHR30404:SF0">
    <property type="entry name" value="N-ACETYLMURAMOYL-L-ALANINE AMIDASE AMIC"/>
    <property type="match status" value="1"/>
</dbReference>
<dbReference type="AlphaFoldDB" id="A0A840VL52"/>
<organism evidence="5 6">
    <name type="scientific">Acidocella aromatica</name>
    <dbReference type="NCBI Taxonomy" id="1303579"/>
    <lineage>
        <taxon>Bacteria</taxon>
        <taxon>Pseudomonadati</taxon>
        <taxon>Pseudomonadota</taxon>
        <taxon>Alphaproteobacteria</taxon>
        <taxon>Acetobacterales</taxon>
        <taxon>Acidocellaceae</taxon>
        <taxon>Acidocella</taxon>
    </lineage>
</organism>
<dbReference type="EC" id="3.5.1.28" evidence="2"/>
<dbReference type="GO" id="GO:0009253">
    <property type="term" value="P:peptidoglycan catabolic process"/>
    <property type="evidence" value="ECO:0007669"/>
    <property type="project" value="InterPro"/>
</dbReference>
<dbReference type="GO" id="GO:0008745">
    <property type="term" value="F:N-acetylmuramoyl-L-alanine amidase activity"/>
    <property type="evidence" value="ECO:0007669"/>
    <property type="project" value="UniProtKB-EC"/>
</dbReference>
<dbReference type="SUPFAM" id="SSF53187">
    <property type="entry name" value="Zn-dependent exopeptidases"/>
    <property type="match status" value="1"/>
</dbReference>
<keyword evidence="6" id="KW-1185">Reference proteome</keyword>
<dbReference type="Gene3D" id="3.40.630.40">
    <property type="entry name" value="Zn-dependent exopeptidases"/>
    <property type="match status" value="1"/>
</dbReference>
<evidence type="ECO:0000313" key="6">
    <source>
        <dbReference type="Proteomes" id="UP000553706"/>
    </source>
</evidence>
<evidence type="ECO:0000259" key="4">
    <source>
        <dbReference type="SMART" id="SM00646"/>
    </source>
</evidence>
<dbReference type="EMBL" id="JACHFJ010000002">
    <property type="protein sequence ID" value="MBB5372301.1"/>
    <property type="molecule type" value="Genomic_DNA"/>
</dbReference>
<protein>
    <recommendedName>
        <fullName evidence="2">N-acetylmuramoyl-L-alanine amidase</fullName>
        <ecNumber evidence="2">3.5.1.28</ecNumber>
    </recommendedName>
</protein>
<sequence>MALALGGVAAGLAGPHRASANVPQKPLIMIDPGHGGHDPGAIAPDGVFEKHITLATGLDLRRSLLKTGRYQVAMTRTRDVFVTLEGRVAAAVKAKASLFLALHCDHLPDPDMRGASVFTLSDNASDALAASIATDENSSDGTPGQITGVSPQVANILASLETRATKIGSQSLAQDIQDSFDGIVPLLPDPHRSANFAVLRDPSTPAALLEMGCLTNKLDEQRLRDPKQRAVLTDHLTQAIDRYFAEYAGRRLAG</sequence>
<dbReference type="Pfam" id="PF01520">
    <property type="entry name" value="Amidase_3"/>
    <property type="match status" value="1"/>
</dbReference>